<name>A0AAV9K9C3_9SOLN</name>
<comment type="caution">
    <text evidence="1">The sequence shown here is derived from an EMBL/GenBank/DDBJ whole genome shotgun (WGS) entry which is preliminary data.</text>
</comment>
<accession>A0AAV9K9C3</accession>
<dbReference type="AlphaFoldDB" id="A0AAV9K9C3"/>
<gene>
    <name evidence="1" type="ORF">R3W88_004432</name>
</gene>
<dbReference type="Proteomes" id="UP001311915">
    <property type="component" value="Unassembled WGS sequence"/>
</dbReference>
<protein>
    <submittedName>
        <fullName evidence="1">Uncharacterized protein</fullName>
    </submittedName>
</protein>
<evidence type="ECO:0000313" key="2">
    <source>
        <dbReference type="Proteomes" id="UP001311915"/>
    </source>
</evidence>
<sequence>MKEFNNYQLSYGQQINKGKTTFYTYGCSDKKSRRRLRRWAGFKEVEFPFTYLGCPVYLGKKLVAYFADMATKVLKKAAGWQSNMLSARGRAIIIKHILQSQSLYTMAALVPPKTIMDQIEMYLANFFCDTKEGTNKYHRSSWDNMCYPFEEGGLGFMKIHDINNAFNAKG</sequence>
<keyword evidence="2" id="KW-1185">Reference proteome</keyword>
<evidence type="ECO:0000313" key="1">
    <source>
        <dbReference type="EMBL" id="KAK4709919.1"/>
    </source>
</evidence>
<proteinExistence type="predicted"/>
<dbReference type="EMBL" id="JAWPEI010000011">
    <property type="protein sequence ID" value="KAK4709919.1"/>
    <property type="molecule type" value="Genomic_DNA"/>
</dbReference>
<reference evidence="1 2" key="1">
    <citation type="submission" date="2023-10" db="EMBL/GenBank/DDBJ databases">
        <title>Genome-Wide Identification Analysis in wild type Solanum Pinnatisectum Reveals Some Genes Defensing Phytophthora Infestans.</title>
        <authorList>
            <person name="Sun C."/>
        </authorList>
    </citation>
    <scope>NUCLEOTIDE SEQUENCE [LARGE SCALE GENOMIC DNA]</scope>
    <source>
        <strain evidence="1">LQN</strain>
        <tissue evidence="1">Leaf</tissue>
    </source>
</reference>
<organism evidence="1 2">
    <name type="scientific">Solanum pinnatisectum</name>
    <name type="common">tansyleaf nightshade</name>
    <dbReference type="NCBI Taxonomy" id="50273"/>
    <lineage>
        <taxon>Eukaryota</taxon>
        <taxon>Viridiplantae</taxon>
        <taxon>Streptophyta</taxon>
        <taxon>Embryophyta</taxon>
        <taxon>Tracheophyta</taxon>
        <taxon>Spermatophyta</taxon>
        <taxon>Magnoliopsida</taxon>
        <taxon>eudicotyledons</taxon>
        <taxon>Gunneridae</taxon>
        <taxon>Pentapetalae</taxon>
        <taxon>asterids</taxon>
        <taxon>lamiids</taxon>
        <taxon>Solanales</taxon>
        <taxon>Solanaceae</taxon>
        <taxon>Solanoideae</taxon>
        <taxon>Solaneae</taxon>
        <taxon>Solanum</taxon>
    </lineage>
</organism>
<dbReference type="PANTHER" id="PTHR33116:SF67">
    <property type="entry name" value="REVERSE TRANSCRIPTASE"/>
    <property type="match status" value="1"/>
</dbReference>
<dbReference type="PANTHER" id="PTHR33116">
    <property type="entry name" value="REVERSE TRANSCRIPTASE ZINC-BINDING DOMAIN-CONTAINING PROTEIN-RELATED-RELATED"/>
    <property type="match status" value="1"/>
</dbReference>